<dbReference type="Pfam" id="PF09479">
    <property type="entry name" value="Flg_new"/>
    <property type="match status" value="1"/>
</dbReference>
<sequence length="433" mass="49475">MGKKRTFFAIVLIIALFFDNSQFSEAKALRSLPITTSLYYSMEPEDANVLKEDYDITYYLNGGIPSSDLTYNYIIEELPLTLDIPEKPGYNFAGWYTESSYQNKITEINIDNFGDISLYAKWTKKIDSSYSVEMYPYSTASQMSGNDRMLKDCGFSFAYDVNIPGMPSTREQDYAQNMTSTDNQCPQGICITEDYYMITAYNTDDSESLGALYIFDKETGEYMVTLGMKKNSHLGGLTCDGRNVWICHSDTRSLERLSYSYIKKIAESKPKIFVDATGMFEEYRVANMPSCITWHDGILWVATHNALFKSIMISYKYQDGELMEQQRYQIPEKVQGIAFDEQDRVYLSTSYGRSNSSYLKIYQNVDAMDTKPRTPELKVEMPPCSEEINYADGNIYVLFESASSKYFEGTDGKGKSICPIDRILTIDTNTIFP</sequence>
<evidence type="ECO:0000256" key="1">
    <source>
        <dbReference type="ARBA" id="ARBA00004196"/>
    </source>
</evidence>
<reference evidence="2" key="1">
    <citation type="submission" date="2021-10" db="EMBL/GenBank/DDBJ databases">
        <title>Anaerobic single-cell dispensing facilitates the cultivation of human gut bacteria.</title>
        <authorList>
            <person name="Afrizal A."/>
        </authorList>
    </citation>
    <scope>NUCLEOTIDE SEQUENCE</scope>
    <source>
        <strain evidence="2">CLA-AA-H204</strain>
    </source>
</reference>
<dbReference type="Gene3D" id="2.60.40.4270">
    <property type="entry name" value="Listeria-Bacteroides repeat domain"/>
    <property type="match status" value="1"/>
</dbReference>
<dbReference type="AlphaFoldDB" id="A0AAW4WFN8"/>
<dbReference type="Proteomes" id="UP001198893">
    <property type="component" value="Unassembled WGS sequence"/>
</dbReference>
<dbReference type="InterPro" id="IPR013378">
    <property type="entry name" value="InlB-like_B-rpt"/>
</dbReference>
<protein>
    <submittedName>
        <fullName evidence="2">InlB B-repeat-containing protein</fullName>
    </submittedName>
</protein>
<comment type="caution">
    <text evidence="2">The sequence shown here is derived from an EMBL/GenBank/DDBJ whole genome shotgun (WGS) entry which is preliminary data.</text>
</comment>
<evidence type="ECO:0000313" key="3">
    <source>
        <dbReference type="Proteomes" id="UP001198893"/>
    </source>
</evidence>
<dbReference type="InterPro" id="IPR042229">
    <property type="entry name" value="Listeria/Bacterioides_rpt_sf"/>
</dbReference>
<gene>
    <name evidence="2" type="ORF">LKD47_02365</name>
</gene>
<comment type="subcellular location">
    <subcellularLocation>
        <location evidence="1">Cell envelope</location>
    </subcellularLocation>
</comment>
<dbReference type="InterPro" id="IPR011044">
    <property type="entry name" value="Quino_amine_DH_bsu"/>
</dbReference>
<dbReference type="SUPFAM" id="SSF50969">
    <property type="entry name" value="YVTN repeat-like/Quinoprotein amine dehydrogenase"/>
    <property type="match status" value="1"/>
</dbReference>
<organism evidence="2 3">
    <name type="scientific">Roseburia amylophila</name>
    <dbReference type="NCBI Taxonomy" id="2981794"/>
    <lineage>
        <taxon>Bacteria</taxon>
        <taxon>Bacillati</taxon>
        <taxon>Bacillota</taxon>
        <taxon>Clostridia</taxon>
        <taxon>Lachnospirales</taxon>
        <taxon>Lachnospiraceae</taxon>
        <taxon>Roseburia</taxon>
    </lineage>
</organism>
<accession>A0AAW4WFN8</accession>
<proteinExistence type="predicted"/>
<dbReference type="NCBIfam" id="TIGR02543">
    <property type="entry name" value="List_Bact_rpt"/>
    <property type="match status" value="1"/>
</dbReference>
<name>A0AAW4WFN8_9FIRM</name>
<dbReference type="RefSeq" id="WP_227709556.1">
    <property type="nucleotide sequence ID" value="NZ_JAJEQW010000001.1"/>
</dbReference>
<dbReference type="GO" id="GO:0030313">
    <property type="term" value="C:cell envelope"/>
    <property type="evidence" value="ECO:0007669"/>
    <property type="project" value="UniProtKB-SubCell"/>
</dbReference>
<evidence type="ECO:0000313" key="2">
    <source>
        <dbReference type="EMBL" id="MCC2241148.1"/>
    </source>
</evidence>
<dbReference type="EMBL" id="JAJEQW010000001">
    <property type="protein sequence ID" value="MCC2241148.1"/>
    <property type="molecule type" value="Genomic_DNA"/>
</dbReference>